<accession>A0A7C3UCC5</accession>
<name>A0A7C3UCC5_9EURY</name>
<dbReference type="EMBL" id="DTPI01000031">
    <property type="protein sequence ID" value="HGE66609.1"/>
    <property type="molecule type" value="Genomic_DNA"/>
</dbReference>
<dbReference type="Pfam" id="PF04254">
    <property type="entry name" value="DUF432"/>
    <property type="match status" value="1"/>
</dbReference>
<evidence type="ECO:0000313" key="2">
    <source>
        <dbReference type="EMBL" id="HGU59575.1"/>
    </source>
</evidence>
<dbReference type="AlphaFoldDB" id="A0A7C3UCC5"/>
<sequence length="233" mass="27275">MFGIYDLGELEININGSKITIERTPHYFIYRREHNKEVLEKKILSRSGKIVINPVEPVNLPKNITSYLQIKFRKPITIEPNHSETLYTTFPVEIGVFVTGVGDVNLIDVFSFVNPKYSLYGDPVRGLICRYWESDLTQEQRAERFREGIMKLKIVNTTKEWIDISKAVFNIELMKIYYDEEIVSSTAEMDIQSRMVAETKFFSEPLRKGMKKAIEIFSPRKVVARRFFMEWGL</sequence>
<gene>
    <name evidence="2" type="ORF">ENT89_05315</name>
    <name evidence="1" type="ORF">ENX77_05770</name>
</gene>
<protein>
    <submittedName>
        <fullName evidence="1">DUF432 domain-containing protein</fullName>
    </submittedName>
</protein>
<comment type="caution">
    <text evidence="1">The sequence shown here is derived from an EMBL/GenBank/DDBJ whole genome shotgun (WGS) entry which is preliminary data.</text>
</comment>
<dbReference type="EMBL" id="DTAK01000038">
    <property type="protein sequence ID" value="HGU59575.1"/>
    <property type="molecule type" value="Genomic_DNA"/>
</dbReference>
<dbReference type="PIRSF" id="PIRSF019202">
    <property type="entry name" value="UCP019202"/>
    <property type="match status" value="1"/>
</dbReference>
<organism evidence="1">
    <name type="scientific">Geoglobus ahangari</name>
    <dbReference type="NCBI Taxonomy" id="113653"/>
    <lineage>
        <taxon>Archaea</taxon>
        <taxon>Methanobacteriati</taxon>
        <taxon>Methanobacteriota</taxon>
        <taxon>Archaeoglobi</taxon>
        <taxon>Archaeoglobales</taxon>
        <taxon>Archaeoglobaceae</taxon>
        <taxon>Geoglobus</taxon>
    </lineage>
</organism>
<evidence type="ECO:0000313" key="1">
    <source>
        <dbReference type="EMBL" id="HGE66609.1"/>
    </source>
</evidence>
<reference evidence="1" key="1">
    <citation type="journal article" date="2020" name="mSystems">
        <title>Genome- and Community-Level Interaction Insights into Carbon Utilization and Element Cycling Functions of Hydrothermarchaeota in Hydrothermal Sediment.</title>
        <authorList>
            <person name="Zhou Z."/>
            <person name="Liu Y."/>
            <person name="Xu W."/>
            <person name="Pan J."/>
            <person name="Luo Z.H."/>
            <person name="Li M."/>
        </authorList>
    </citation>
    <scope>NUCLEOTIDE SEQUENCE [LARGE SCALE GENOMIC DNA]</scope>
    <source>
        <strain evidence="2">SpSt-62</strain>
        <strain evidence="1">SpSt-97</strain>
    </source>
</reference>
<proteinExistence type="predicted"/>
<dbReference type="InterPro" id="IPR007366">
    <property type="entry name" value="DUF432"/>
</dbReference>